<evidence type="ECO:0000256" key="4">
    <source>
        <dbReference type="ARBA" id="ARBA00022737"/>
    </source>
</evidence>
<comment type="similarity">
    <text evidence="1">Belongs to the transferase hexapeptide repeat family.</text>
</comment>
<dbReference type="Proteomes" id="UP000256329">
    <property type="component" value="Unassembled WGS sequence"/>
</dbReference>
<dbReference type="SUPFAM" id="SSF51161">
    <property type="entry name" value="Trimeric LpxA-like enzymes"/>
    <property type="match status" value="1"/>
</dbReference>
<evidence type="ECO:0000259" key="5">
    <source>
        <dbReference type="Pfam" id="PF00483"/>
    </source>
</evidence>
<dbReference type="InterPro" id="IPR050486">
    <property type="entry name" value="Mannose-1P_guanyltransferase"/>
</dbReference>
<evidence type="ECO:0000256" key="2">
    <source>
        <dbReference type="ARBA" id="ARBA00010231"/>
    </source>
</evidence>
<dbReference type="SUPFAM" id="SSF55957">
    <property type="entry name" value="Phosphoglucomutase, C-terminal domain"/>
    <property type="match status" value="1"/>
</dbReference>
<dbReference type="Pfam" id="PF02878">
    <property type="entry name" value="PGM_PMM_I"/>
    <property type="match status" value="1"/>
</dbReference>
<keyword evidence="4" id="KW-0677">Repeat</keyword>
<keyword evidence="9" id="KW-1185">Reference proteome</keyword>
<name>A0A3D8P5E0_9THEO</name>
<organism evidence="8 9">
    <name type="scientific">Ammonifex thiophilus</name>
    <dbReference type="NCBI Taxonomy" id="444093"/>
    <lineage>
        <taxon>Bacteria</taxon>
        <taxon>Bacillati</taxon>
        <taxon>Bacillota</taxon>
        <taxon>Clostridia</taxon>
        <taxon>Thermoanaerobacterales</taxon>
        <taxon>Thermoanaerobacteraceae</taxon>
        <taxon>Ammonifex</taxon>
    </lineage>
</organism>
<dbReference type="SUPFAM" id="SSF53738">
    <property type="entry name" value="Phosphoglucomutase, first 3 domains"/>
    <property type="match status" value="2"/>
</dbReference>
<proteinExistence type="inferred from homology"/>
<evidence type="ECO:0000313" key="9">
    <source>
        <dbReference type="Proteomes" id="UP000256329"/>
    </source>
</evidence>
<evidence type="ECO:0000313" key="8">
    <source>
        <dbReference type="EMBL" id="RDV83442.1"/>
    </source>
</evidence>
<dbReference type="Pfam" id="PF25087">
    <property type="entry name" value="GMPPB_C"/>
    <property type="match status" value="1"/>
</dbReference>
<dbReference type="GO" id="GO:0016868">
    <property type="term" value="F:intramolecular phosphotransferase activity"/>
    <property type="evidence" value="ECO:0007669"/>
    <property type="project" value="InterPro"/>
</dbReference>
<sequence length="813" mass="89841">MKGIIMAGGKGTRLRPLTCDLPKPLVPVANRPVMAYGLELLQRHGITEVGVTLHYLSEKVQEYFLNQGFEGRLAFFREEKSLGTAGSVKNAASFLDDTFVVLSGDALTDLDLTAAIAFHRERGALATLVLTRVECPLEYGVVLMEEDGRIRCFLEKPGWSEVFSDTVNTGIYILEPEILDYVPAGEEFDFSKDLFPLLLREGKPLYGVVLEGYWCDIGNLEAYRQAQEDVLAGRVKLSLPGQEIAPGIRVEEGVEIDPTARIEGPVLIGAGSRVGPGVHVGPYTVLGRECCLQEGASLKRSILWDRCFVGRGASLRGVVLGHQVQVHAGVSAYEGVVVGDRSVLQEGSELEPGVKLWPHKVVEKGAKVKDSLVWGYGYRRYLFGAEGVLGLANIELTPESVARLGSAFGACLGKGSAVVVTSDSYPVSLMLKKALIAGLQGVGLRVKDAGEGVTPMTRFAVRHYDLAGGVHIKVTSQNPDKVRLVFLEATGGNLSRSTERKVEEFFYREDFARETPTGIFPVDFLEEVFSAYLEHLSRLCSPRLSGLRLALLYEPLNLARFVRGLAERTGITWLEFDAAYSSSHPRPWSFYQQRLPDLCRMVVENGADGGAVLDANADHLVLIDERGRIIQDDLFTALLALVTLKQQKGPVVVPVTAPRAVEELASKYRAKVVRTKASRRELWREAWQHAAEHALLYFDALAAILRIFSFVAENRTTLAKLADEIPSYFLVRRDVPVAWKAKGRVIRRLAEEHRGKQVEFIDGVKVYHPEGWTLILPDPEEPVCRVFSEGASMEIAESLTDFYSERIKELTED</sequence>
<dbReference type="Gene3D" id="3.30.310.50">
    <property type="entry name" value="Alpha-D-phosphohexomutase, C-terminal domain"/>
    <property type="match status" value="1"/>
</dbReference>
<dbReference type="InterPro" id="IPR005835">
    <property type="entry name" value="NTP_transferase_dom"/>
</dbReference>
<evidence type="ECO:0000256" key="3">
    <source>
        <dbReference type="ARBA" id="ARBA00022679"/>
    </source>
</evidence>
<dbReference type="CDD" id="cd04181">
    <property type="entry name" value="NTP_transferase"/>
    <property type="match status" value="1"/>
</dbReference>
<dbReference type="Gene3D" id="3.40.120.10">
    <property type="entry name" value="Alpha-D-Glucose-1,6-Bisphosphate, subunit A, domain 3"/>
    <property type="match status" value="3"/>
</dbReference>
<dbReference type="SUPFAM" id="SSF53448">
    <property type="entry name" value="Nucleotide-diphospho-sugar transferases"/>
    <property type="match status" value="1"/>
</dbReference>
<dbReference type="PROSITE" id="PS00101">
    <property type="entry name" value="HEXAPEP_TRANSFERASES"/>
    <property type="match status" value="1"/>
</dbReference>
<comment type="caution">
    <text evidence="8">The sequence shown here is derived from an EMBL/GenBank/DDBJ whole genome shotgun (WGS) entry which is preliminary data.</text>
</comment>
<evidence type="ECO:0000256" key="1">
    <source>
        <dbReference type="ARBA" id="ARBA00007274"/>
    </source>
</evidence>
<dbReference type="OrthoDB" id="9803871at2"/>
<dbReference type="GO" id="GO:0005975">
    <property type="term" value="P:carbohydrate metabolic process"/>
    <property type="evidence" value="ECO:0007669"/>
    <property type="project" value="InterPro"/>
</dbReference>
<feature type="domain" description="Alpha-D-phosphohexomutase alpha/beta/alpha" evidence="6">
    <location>
        <begin position="382"/>
        <end position="512"/>
    </location>
</feature>
<gene>
    <name evidence="8" type="ORF">DXX99_05505</name>
</gene>
<dbReference type="InterPro" id="IPR018357">
    <property type="entry name" value="Hexapep_transf_CS"/>
</dbReference>
<accession>A0A3D8P5E0</accession>
<dbReference type="PANTHER" id="PTHR22572">
    <property type="entry name" value="SUGAR-1-PHOSPHATE GUANYL TRANSFERASE"/>
    <property type="match status" value="1"/>
</dbReference>
<dbReference type="Pfam" id="PF00483">
    <property type="entry name" value="NTP_transferase"/>
    <property type="match status" value="1"/>
</dbReference>
<comment type="similarity">
    <text evidence="2">Belongs to the phosphohexose mutase family.</text>
</comment>
<evidence type="ECO:0000259" key="6">
    <source>
        <dbReference type="Pfam" id="PF02878"/>
    </source>
</evidence>
<evidence type="ECO:0000259" key="7">
    <source>
        <dbReference type="Pfam" id="PF25087"/>
    </source>
</evidence>
<feature type="domain" description="Nucleotidyl transferase" evidence="5">
    <location>
        <begin position="2"/>
        <end position="231"/>
    </location>
</feature>
<dbReference type="InterPro" id="IPR016055">
    <property type="entry name" value="A-D-PHexomutase_a/b/a-I/II/III"/>
</dbReference>
<dbReference type="Gene3D" id="2.160.10.10">
    <property type="entry name" value="Hexapeptide repeat proteins"/>
    <property type="match status" value="1"/>
</dbReference>
<dbReference type="GO" id="GO:0016740">
    <property type="term" value="F:transferase activity"/>
    <property type="evidence" value="ECO:0007669"/>
    <property type="project" value="UniProtKB-KW"/>
</dbReference>
<protein>
    <submittedName>
        <fullName evidence="8">Nucleotidyltransferase</fullName>
    </submittedName>
</protein>
<dbReference type="Gene3D" id="3.90.550.10">
    <property type="entry name" value="Spore Coat Polysaccharide Biosynthesis Protein SpsA, Chain A"/>
    <property type="match status" value="1"/>
</dbReference>
<reference evidence="8 9" key="1">
    <citation type="submission" date="2018-08" db="EMBL/GenBank/DDBJ databases">
        <title>Form III RuBisCO-mediated autotrophy in Thermodesulfobium bacteria.</title>
        <authorList>
            <person name="Toshchakov S.V."/>
            <person name="Kublanov I.V."/>
            <person name="Frolov E."/>
            <person name="Bonch-Osmolovskaya E.A."/>
            <person name="Tourova T.P."/>
            <person name="Chernych N.A."/>
            <person name="Lebedinsky A.V."/>
        </authorList>
    </citation>
    <scope>NUCLEOTIDE SEQUENCE [LARGE SCALE GENOMIC DNA]</scope>
    <source>
        <strain evidence="8 9">SR</strain>
    </source>
</reference>
<dbReference type="InterPro" id="IPR011004">
    <property type="entry name" value="Trimer_LpxA-like_sf"/>
</dbReference>
<dbReference type="AlphaFoldDB" id="A0A3D8P5E0"/>
<dbReference type="InterPro" id="IPR005844">
    <property type="entry name" value="A-D-PHexomutase_a/b/a-I"/>
</dbReference>
<dbReference type="InterPro" id="IPR036900">
    <property type="entry name" value="A-D-PHexomutase_C_sf"/>
</dbReference>
<feature type="domain" description="Mannose-1-phosphate guanyltransferase C-terminal" evidence="7">
    <location>
        <begin position="262"/>
        <end position="365"/>
    </location>
</feature>
<dbReference type="InterPro" id="IPR029044">
    <property type="entry name" value="Nucleotide-diphossugar_trans"/>
</dbReference>
<dbReference type="InterPro" id="IPR056729">
    <property type="entry name" value="GMPPB_C"/>
</dbReference>
<keyword evidence="3 8" id="KW-0808">Transferase</keyword>
<dbReference type="EMBL" id="QSLN01000005">
    <property type="protein sequence ID" value="RDV83442.1"/>
    <property type="molecule type" value="Genomic_DNA"/>
</dbReference>